<dbReference type="Proteomes" id="UP000234681">
    <property type="component" value="Chromosome 16"/>
</dbReference>
<keyword evidence="14" id="KW-0407">Ion channel</keyword>
<evidence type="ECO:0000256" key="1">
    <source>
        <dbReference type="ARBA" id="ARBA00004126"/>
    </source>
</evidence>
<proteinExistence type="evidence at transcript level"/>
<comment type="similarity">
    <text evidence="3">Belongs to the TMEM38 family.</text>
</comment>
<dbReference type="AlphaFoldDB" id="A0A0G2K6S5"/>
<dbReference type="EMBL" id="BC161801">
    <property type="protein sequence ID" value="AAI61801.1"/>
    <property type="molecule type" value="mRNA"/>
</dbReference>
<dbReference type="GO" id="GO:0033017">
    <property type="term" value="C:sarcoplasmic reticulum membrane"/>
    <property type="evidence" value="ECO:0007669"/>
    <property type="project" value="UniProtKB-SubCell"/>
</dbReference>
<evidence type="ECO:0000256" key="3">
    <source>
        <dbReference type="ARBA" id="ARBA00005766"/>
    </source>
</evidence>
<sequence>MSQGLWSCPGVTRWHPGCAPCCTVLGVTSWPTCFLGSPSLTTSATAPVSCWPPECGSGVALLSNLEQLLRGVWKPETNEILHMSFPTKASLYGAILFTLQQTRWLPVSKASLIFVFTMFMVSCKVFLTATHSHSSPFDVLEGYICPVLFGATWGGDHHHDNHGAPHGMGLGTQHSGLPAKAKEELSEGFRKKKTKKAD</sequence>
<feature type="compositionally biased region" description="Basic and acidic residues" evidence="20">
    <location>
        <begin position="180"/>
        <end position="189"/>
    </location>
</feature>
<keyword evidence="8" id="KW-0703">Sarcoplasmic reticulum</keyword>
<evidence type="ECO:0000256" key="2">
    <source>
        <dbReference type="ARBA" id="ARBA00004326"/>
    </source>
</evidence>
<keyword evidence="11" id="KW-0406">Ion transport</keyword>
<evidence type="ECO:0000313" key="22">
    <source>
        <dbReference type="EMBL" id="EDL90854.1"/>
    </source>
</evidence>
<comment type="subcellular location">
    <subcellularLocation>
        <location evidence="1">Nucleus membrane</location>
    </subcellularLocation>
    <subcellularLocation>
        <location evidence="2">Sarcoplasmic reticulum membrane</location>
        <topology evidence="2">Multi-pass membrane protein</topology>
    </subcellularLocation>
</comment>
<evidence type="ECO:0000256" key="10">
    <source>
        <dbReference type="ARBA" id="ARBA00022989"/>
    </source>
</evidence>
<keyword evidence="9" id="KW-0630">Potassium</keyword>
<comment type="subunit">
    <text evidence="19">Homotrimer; conformation seems to be controled by binding to diacylglycerol (DAG).</text>
</comment>
<keyword evidence="4" id="KW-0813">Transport</keyword>
<evidence type="ECO:0000256" key="16">
    <source>
        <dbReference type="ARBA" id="ARBA00040915"/>
    </source>
</evidence>
<evidence type="ECO:0000256" key="19">
    <source>
        <dbReference type="ARBA" id="ARBA00047059"/>
    </source>
</evidence>
<dbReference type="CTD" id="79041"/>
<evidence type="ECO:0000256" key="20">
    <source>
        <dbReference type="SAM" id="MobiDB-lite"/>
    </source>
</evidence>
<evidence type="ECO:0000256" key="6">
    <source>
        <dbReference type="ARBA" id="ARBA00022692"/>
    </source>
</evidence>
<evidence type="ECO:0000256" key="4">
    <source>
        <dbReference type="ARBA" id="ARBA00022448"/>
    </source>
</evidence>
<keyword evidence="6 22" id="KW-0812">Transmembrane</keyword>
<gene>
    <name evidence="21 23" type="primary">Tmem38a</name>
    <name evidence="22" type="synonym">Tmem38a_predicted</name>
    <name evidence="22" type="ORF">rCG_38703</name>
</gene>
<evidence type="ECO:0000256" key="12">
    <source>
        <dbReference type="ARBA" id="ARBA00023136"/>
    </source>
</evidence>
<evidence type="ECO:0000256" key="9">
    <source>
        <dbReference type="ARBA" id="ARBA00022958"/>
    </source>
</evidence>
<evidence type="ECO:0000256" key="13">
    <source>
        <dbReference type="ARBA" id="ARBA00023242"/>
    </source>
</evidence>
<dbReference type="GO" id="GO:0005267">
    <property type="term" value="F:potassium channel activity"/>
    <property type="evidence" value="ECO:0007669"/>
    <property type="project" value="UniProtKB-KW"/>
</dbReference>
<evidence type="ECO:0000313" key="23">
    <source>
        <dbReference type="RGD" id="1307901"/>
    </source>
</evidence>
<dbReference type="InterPro" id="IPR007866">
    <property type="entry name" value="TRIC_channel"/>
</dbReference>
<keyword evidence="10" id="KW-1133">Transmembrane helix</keyword>
<reference evidence="22" key="2">
    <citation type="journal article" date="2005" name="Genome Res.">
        <title>Gene and alternative splicing annotation with AIR.</title>
        <authorList>
            <person name="Florea L."/>
            <person name="Di Francesco V."/>
            <person name="Miller J."/>
            <person name="Turner R."/>
            <person name="Yao A."/>
            <person name="Harris M."/>
            <person name="Walenz B."/>
            <person name="Mobarry C."/>
            <person name="Merkulov G.V."/>
            <person name="Charlab R."/>
            <person name="Dew I."/>
            <person name="Deng Z."/>
            <person name="Istrail S."/>
            <person name="Li P."/>
            <person name="Sutton G."/>
        </authorList>
    </citation>
    <scope>NUCLEOTIDE SEQUENCE</scope>
    <source>
        <strain evidence="22">BN</strain>
    </source>
</reference>
<dbReference type="Pfam" id="PF05197">
    <property type="entry name" value="TRIC"/>
    <property type="match status" value="1"/>
</dbReference>
<organism evidence="21">
    <name type="scientific">Rattus norvegicus</name>
    <name type="common">Rat</name>
    <dbReference type="NCBI Taxonomy" id="10116"/>
    <lineage>
        <taxon>Eukaryota</taxon>
        <taxon>Metazoa</taxon>
        <taxon>Chordata</taxon>
        <taxon>Craniata</taxon>
        <taxon>Vertebrata</taxon>
        <taxon>Euteleostomi</taxon>
        <taxon>Mammalia</taxon>
        <taxon>Eutheria</taxon>
        <taxon>Euarchontoglires</taxon>
        <taxon>Glires</taxon>
        <taxon>Rodentia</taxon>
        <taxon>Myomorpha</taxon>
        <taxon>Muroidea</taxon>
        <taxon>Muridae</taxon>
        <taxon>Murinae</taxon>
        <taxon>Rattus</taxon>
    </lineage>
</organism>
<dbReference type="RefSeq" id="XP_038950405.1">
    <property type="nucleotide sequence ID" value="XM_039094477.2"/>
</dbReference>
<dbReference type="RGD" id="1307901">
    <property type="gene designation" value="Tmem38a"/>
</dbReference>
<keyword evidence="7" id="KW-0631">Potassium channel</keyword>
<evidence type="ECO:0000256" key="14">
    <source>
        <dbReference type="ARBA" id="ARBA00023303"/>
    </source>
</evidence>
<dbReference type="GO" id="GO:0031965">
    <property type="term" value="C:nuclear membrane"/>
    <property type="evidence" value="ECO:0007669"/>
    <property type="project" value="UniProtKB-SubCell"/>
</dbReference>
<evidence type="ECO:0000256" key="5">
    <source>
        <dbReference type="ARBA" id="ARBA00022538"/>
    </source>
</evidence>
<comment type="catalytic activity">
    <reaction evidence="15">
        <text>K(+)(in) = K(+)(out)</text>
        <dbReference type="Rhea" id="RHEA:29463"/>
        <dbReference type="ChEBI" id="CHEBI:29103"/>
    </reaction>
</comment>
<name>A0A0G2K6S5_RAT</name>
<dbReference type="SMR" id="A0A0G2K6S5"/>
<keyword evidence="12" id="KW-0472">Membrane</keyword>
<dbReference type="PANTHER" id="PTHR12454">
    <property type="entry name" value="TRIMERIC INTRACELLULAR CATION CHANNEL"/>
    <property type="match status" value="1"/>
</dbReference>
<keyword evidence="13" id="KW-0539">Nucleus</keyword>
<comment type="function">
    <text evidence="18">Intracellular monovalent cation channel required for maintenance of rapid intracellular calcium release. Acts as a potassium counter-ion channel that functions in synchronization with calcium release from intracellular stores. Opened by a change of voltage within the sarcoplasmic reticulum lumen.</text>
</comment>
<keyword evidence="5" id="KW-0633">Potassium transport</keyword>
<evidence type="ECO:0000256" key="7">
    <source>
        <dbReference type="ARBA" id="ARBA00022826"/>
    </source>
</evidence>
<dbReference type="PANTHER" id="PTHR12454:SF3">
    <property type="entry name" value="TRIMERIC INTRACELLULAR CATION CHANNEL TYPE A"/>
    <property type="match status" value="1"/>
</dbReference>
<dbReference type="GO" id="GO:0042802">
    <property type="term" value="F:identical protein binding"/>
    <property type="evidence" value="ECO:0007669"/>
    <property type="project" value="InterPro"/>
</dbReference>
<evidence type="ECO:0000256" key="15">
    <source>
        <dbReference type="ARBA" id="ARBA00034430"/>
    </source>
</evidence>
<dbReference type="HOGENOM" id="CLU_1377733_0_0_1"/>
<evidence type="ECO:0000256" key="17">
    <source>
        <dbReference type="ARBA" id="ARBA00043218"/>
    </source>
</evidence>
<evidence type="ECO:0000313" key="21">
    <source>
        <dbReference type="EMBL" id="AAI61801.1"/>
    </source>
</evidence>
<dbReference type="EMBL" id="CH474031">
    <property type="protein sequence ID" value="EDL90854.1"/>
    <property type="molecule type" value="Genomic_DNA"/>
</dbReference>
<evidence type="ECO:0000256" key="8">
    <source>
        <dbReference type="ARBA" id="ARBA00022951"/>
    </source>
</evidence>
<dbReference type="GeneID" id="306327"/>
<feature type="region of interest" description="Disordered" evidence="20">
    <location>
        <begin position="160"/>
        <end position="198"/>
    </location>
</feature>
<protein>
    <recommendedName>
        <fullName evidence="16">Trimeric intracellular cation channel type A</fullName>
    </recommendedName>
    <alternativeName>
        <fullName evidence="17">Transmembrane protein 38A</fullName>
    </alternativeName>
</protein>
<accession>A0A0G2K6S5</accession>
<evidence type="ECO:0000256" key="11">
    <source>
        <dbReference type="ARBA" id="ARBA00023065"/>
    </source>
</evidence>
<reference evidence="22" key="3">
    <citation type="submission" date="2005-09" db="EMBL/GenBank/DDBJ databases">
        <authorList>
            <person name="Mural R.J."/>
            <person name="Li P.W."/>
            <person name="Adams M.D."/>
            <person name="Amanatides P.G."/>
            <person name="Baden-Tillson H."/>
            <person name="Barnstead M."/>
            <person name="Chin S.H."/>
            <person name="Dew I."/>
            <person name="Evans C.A."/>
            <person name="Ferriera S."/>
            <person name="Flanigan M."/>
            <person name="Fosler C."/>
            <person name="Glodek A."/>
            <person name="Gu Z."/>
            <person name="Holt R.A."/>
            <person name="Jennings D."/>
            <person name="Kraft C.L."/>
            <person name="Lu F."/>
            <person name="Nguyen T."/>
            <person name="Nusskern D.R."/>
            <person name="Pfannkoch C.M."/>
            <person name="Sitter C."/>
            <person name="Sutton G.G."/>
            <person name="Venter J.C."/>
            <person name="Wang Z."/>
            <person name="Woodage T."/>
            <person name="Zheng X.H."/>
            <person name="Zhong F."/>
        </authorList>
    </citation>
    <scope>NUCLEOTIDE SEQUENCE</scope>
    <source>
        <strain evidence="22">BN</strain>
    </source>
</reference>
<reference evidence="21" key="1">
    <citation type="journal article" date="2004" name="Genome Res.">
        <title>The status, quality, and expansion of the NIH full-length cDNA project: the Mammalian Gene Collection (MGC).</title>
        <authorList>
            <consortium name="The MGC Project Team"/>
            <person name="Gerhard D.S."/>
            <person name="Wagner L."/>
            <person name="Feingold E.A."/>
            <person name="Shenmen C.M."/>
            <person name="Grouse L.H."/>
            <person name="Schuler G."/>
            <person name="Klein S.L."/>
            <person name="Old S."/>
            <person name="Rasooly R."/>
            <person name="Good P."/>
            <person name="Guyer M."/>
            <person name="Peck A.M."/>
            <person name="Derge J.G."/>
            <person name="Lipman D."/>
            <person name="Collins F.S."/>
            <person name="Jang W."/>
            <person name="Sherry S."/>
            <person name="Feolo M."/>
            <person name="Misquitta L."/>
            <person name="Lee E."/>
            <person name="Rotmistrovsky K."/>
            <person name="Greenhut S.F."/>
            <person name="Schaefer C.F."/>
            <person name="Buetow K."/>
            <person name="Bonner T.I."/>
            <person name="Haussler D."/>
            <person name="Kent J."/>
            <person name="Kiekhaus M."/>
            <person name="Furey T."/>
            <person name="Brent M."/>
            <person name="Prange C."/>
            <person name="Schreiber K."/>
            <person name="Shapiro N."/>
            <person name="Bhat N.K."/>
            <person name="Hopkins R.F."/>
            <person name="Hsie F."/>
            <person name="Driscoll T."/>
            <person name="Soares M.B."/>
            <person name="Casavant T.L."/>
            <person name="Scheetz T.E."/>
            <person name="Brown-stein M.J."/>
            <person name="Usdin T.B."/>
            <person name="Toshiyuki S."/>
            <person name="Carninci P."/>
            <person name="Piao Y."/>
            <person name="Dudekula D.B."/>
            <person name="Ko M.S."/>
            <person name="Kawakami K."/>
            <person name="Suzuki Y."/>
            <person name="Sugano S."/>
            <person name="Gruber C.E."/>
            <person name="Smith M.R."/>
            <person name="Simmons B."/>
            <person name="Moore T."/>
            <person name="Waterman R."/>
            <person name="Johnson S.L."/>
            <person name="Ruan Y."/>
            <person name="Wei C.L."/>
            <person name="Mathavan S."/>
            <person name="Gunaratne P.H."/>
            <person name="Wu J."/>
            <person name="Garcia A.M."/>
            <person name="Hulyk S.W."/>
            <person name="Fuh E."/>
            <person name="Yuan Y."/>
            <person name="Sneed A."/>
            <person name="Kowis C."/>
            <person name="Hodgson A."/>
            <person name="Muzny D.M."/>
            <person name="McPherson J."/>
            <person name="Gibbs R.A."/>
            <person name="Fahey J."/>
            <person name="Helton E."/>
            <person name="Ketteman M."/>
            <person name="Madan A."/>
            <person name="Rodrigues S."/>
            <person name="Sanchez A."/>
            <person name="Whiting M."/>
            <person name="Madari A."/>
            <person name="Young A.C."/>
            <person name="Wetherby K.D."/>
            <person name="Granite S.J."/>
            <person name="Kwong P.N."/>
            <person name="Brinkley C.P."/>
            <person name="Pearson R.L."/>
            <person name="Bouffard G.G."/>
            <person name="Blakesly R.W."/>
            <person name="Green E.D."/>
            <person name="Dickson M.C."/>
            <person name="Rodriguez A.C."/>
            <person name="Grimwood J."/>
            <person name="Schmutz J."/>
            <person name="Myers R.M."/>
            <person name="Butterfield Y.S."/>
            <person name="Griffith M."/>
            <person name="Griffith O.L."/>
            <person name="Krzywinski M.I."/>
            <person name="Liao N."/>
            <person name="Morin R."/>
            <person name="Morrin R."/>
            <person name="Palmquist D."/>
            <person name="Petrescu A.S."/>
            <person name="Skalska U."/>
            <person name="Smailus D.E."/>
            <person name="Stott J.M."/>
            <person name="Schnerch A."/>
            <person name="Schein J.E."/>
            <person name="Jones S.J."/>
            <person name="Holt R.A."/>
            <person name="Baross A."/>
            <person name="Marra M.A."/>
            <person name="Clifton S."/>
            <person name="Makowski K.A."/>
            <person name="Bosak S."/>
            <person name="Malek J."/>
        </authorList>
    </citation>
    <scope>NUCLEOTIDE SEQUENCE [LARGE SCALE MRNA]</scope>
    <source>
        <tissue evidence="21">Kidney</tissue>
    </source>
</reference>
<evidence type="ECO:0000256" key="18">
    <source>
        <dbReference type="ARBA" id="ARBA00045286"/>
    </source>
</evidence>